<accession>A0A3E2NJZ5</accession>
<evidence type="ECO:0000313" key="1">
    <source>
        <dbReference type="EMBL" id="RFZ81243.1"/>
    </source>
</evidence>
<evidence type="ECO:0000313" key="2">
    <source>
        <dbReference type="Proteomes" id="UP000260823"/>
    </source>
</evidence>
<keyword evidence="2" id="KW-1185">Reference proteome</keyword>
<reference evidence="1 2" key="1">
    <citation type="submission" date="2018-08" db="EMBL/GenBank/DDBJ databases">
        <title>Mucilaginibacter terrae sp. nov., isolated from manganese diggings.</title>
        <authorList>
            <person name="Huang Y."/>
            <person name="Zhou Z."/>
        </authorList>
    </citation>
    <scope>NUCLEOTIDE SEQUENCE [LARGE SCALE GENOMIC DNA]</scope>
    <source>
        <strain evidence="1 2">ZH6</strain>
    </source>
</reference>
<organism evidence="1 2">
    <name type="scientific">Mucilaginibacter terrenus</name>
    <dbReference type="NCBI Taxonomy" id="2482727"/>
    <lineage>
        <taxon>Bacteria</taxon>
        <taxon>Pseudomonadati</taxon>
        <taxon>Bacteroidota</taxon>
        <taxon>Sphingobacteriia</taxon>
        <taxon>Sphingobacteriales</taxon>
        <taxon>Sphingobacteriaceae</taxon>
        <taxon>Mucilaginibacter</taxon>
    </lineage>
</organism>
<dbReference type="AlphaFoldDB" id="A0A3E2NJZ5"/>
<name>A0A3E2NJZ5_9SPHI</name>
<dbReference type="Proteomes" id="UP000260823">
    <property type="component" value="Unassembled WGS sequence"/>
</dbReference>
<comment type="caution">
    <text evidence="1">The sequence shown here is derived from an EMBL/GenBank/DDBJ whole genome shotgun (WGS) entry which is preliminary data.</text>
</comment>
<dbReference type="EMBL" id="QWDE01000006">
    <property type="protein sequence ID" value="RFZ81243.1"/>
    <property type="molecule type" value="Genomic_DNA"/>
</dbReference>
<sequence length="60" mass="6707">MIFKGACTNFKPKTGIMMLFDAFFNGTEKVFKNAFLPPGTKKLNTFHILAPLTLLVKGRT</sequence>
<protein>
    <submittedName>
        <fullName evidence="1">Uncharacterized protein</fullName>
    </submittedName>
</protein>
<proteinExistence type="predicted"/>
<gene>
    <name evidence="1" type="ORF">DYU05_19875</name>
</gene>